<accession>A0A2V0QJE9</accession>
<evidence type="ECO:0000256" key="1">
    <source>
        <dbReference type="SAM" id="MobiDB-lite"/>
    </source>
</evidence>
<feature type="region of interest" description="Disordered" evidence="1">
    <location>
        <begin position="27"/>
        <end position="46"/>
    </location>
</feature>
<dbReference type="Proteomes" id="UP000247480">
    <property type="component" value="Unassembled WGS sequence"/>
</dbReference>
<evidence type="ECO:0000313" key="2">
    <source>
        <dbReference type="EMBL" id="GBH13004.1"/>
    </source>
</evidence>
<evidence type="ECO:0000313" key="3">
    <source>
        <dbReference type="Proteomes" id="UP000247480"/>
    </source>
</evidence>
<dbReference type="AlphaFoldDB" id="A0A2V0QJE9"/>
<dbReference type="EMBL" id="BGJZ01000337">
    <property type="protein sequence ID" value="GBH13004.1"/>
    <property type="molecule type" value="Genomic_DNA"/>
</dbReference>
<comment type="caution">
    <text evidence="2">The sequence shown here is derived from an EMBL/GenBank/DDBJ whole genome shotgun (WGS) entry which is preliminary data.</text>
</comment>
<name>A0A2V0QJE9_PSESF</name>
<sequence>MGCEAAPESVTSVVSGAPRLQVLLPVPDISRTSEASPGPLPRRVWE</sequence>
<organism evidence="2 3">
    <name type="scientific">Pseudomonas syringae pv. actinidiae</name>
    <dbReference type="NCBI Taxonomy" id="103796"/>
    <lineage>
        <taxon>Bacteria</taxon>
        <taxon>Pseudomonadati</taxon>
        <taxon>Pseudomonadota</taxon>
        <taxon>Gammaproteobacteria</taxon>
        <taxon>Pseudomonadales</taxon>
        <taxon>Pseudomonadaceae</taxon>
        <taxon>Pseudomonas</taxon>
        <taxon>Pseudomonas syringae</taxon>
    </lineage>
</organism>
<proteinExistence type="predicted"/>
<gene>
    <name evidence="2" type="ORF">KPSA1_06484</name>
</gene>
<reference evidence="2 3" key="1">
    <citation type="submission" date="2018-04" db="EMBL/GenBank/DDBJ databases">
        <title>Draft genome sequence of Pseudomonas syringae pv. actinidiae biovar 1 strains isolated from kiwifruit in Kagawa prefecture.</title>
        <authorList>
            <person name="Tabuchi M."/>
            <person name="Saito M."/>
            <person name="Fujiwara S."/>
            <person name="Sasa N."/>
            <person name="Akimitsu K."/>
            <person name="Gomi K."/>
            <person name="Konishi-Sugita S."/>
            <person name="Hamano K."/>
            <person name="Kataoka I."/>
        </authorList>
    </citation>
    <scope>NUCLEOTIDE SEQUENCE [LARGE SCALE GENOMIC DNA]</scope>
    <source>
        <strain evidence="2 3">MAFF212206</strain>
    </source>
</reference>
<protein>
    <submittedName>
        <fullName evidence="2">Uncharacterized protein</fullName>
    </submittedName>
</protein>